<evidence type="ECO:0000313" key="2">
    <source>
        <dbReference type="EMBL" id="KAH1098068.1"/>
    </source>
</evidence>
<dbReference type="InterPro" id="IPR009500">
    <property type="entry name" value="DUF1118"/>
</dbReference>
<feature type="non-terminal residue" evidence="2">
    <location>
        <position position="155"/>
    </location>
</feature>
<proteinExistence type="predicted"/>
<keyword evidence="1" id="KW-0812">Transmembrane</keyword>
<gene>
    <name evidence="2" type="ORF">J1N35_014989</name>
</gene>
<comment type="caution">
    <text evidence="2">The sequence shown here is derived from an EMBL/GenBank/DDBJ whole genome shotgun (WGS) entry which is preliminary data.</text>
</comment>
<evidence type="ECO:0000256" key="1">
    <source>
        <dbReference type="SAM" id="Phobius"/>
    </source>
</evidence>
<accession>A0A9D3VWE1</accession>
<dbReference type="OrthoDB" id="444029at2759"/>
<keyword evidence="1" id="KW-0472">Membrane</keyword>
<keyword evidence="1" id="KW-1133">Transmembrane helix</keyword>
<feature type="transmembrane region" description="Helical" evidence="1">
    <location>
        <begin position="113"/>
        <end position="136"/>
    </location>
</feature>
<name>A0A9D3VWE1_9ROSI</name>
<dbReference type="EMBL" id="JAIQCV010000005">
    <property type="protein sequence ID" value="KAH1098068.1"/>
    <property type="molecule type" value="Genomic_DNA"/>
</dbReference>
<reference evidence="2 3" key="1">
    <citation type="journal article" date="2021" name="Plant Biotechnol. J.">
        <title>Multi-omics assisted identification of the key and species-specific regulatory components of drought-tolerant mechanisms in Gossypium stocksii.</title>
        <authorList>
            <person name="Yu D."/>
            <person name="Ke L."/>
            <person name="Zhang D."/>
            <person name="Wu Y."/>
            <person name="Sun Y."/>
            <person name="Mei J."/>
            <person name="Sun J."/>
            <person name="Sun Y."/>
        </authorList>
    </citation>
    <scope>NUCLEOTIDE SEQUENCE [LARGE SCALE GENOMIC DNA]</scope>
    <source>
        <strain evidence="3">cv. E1</strain>
        <tissue evidence="2">Leaf</tissue>
    </source>
</reference>
<protein>
    <submittedName>
        <fullName evidence="2">Uncharacterized protein</fullName>
    </submittedName>
</protein>
<evidence type="ECO:0000313" key="3">
    <source>
        <dbReference type="Proteomes" id="UP000828251"/>
    </source>
</evidence>
<sequence>MGKQWFGAMIFYKGSEEIEVDVFKKLEKRKVLSNVEKVGLLLKIEELGFTLSSIEKLGVFFKEEGLGLLSLVEKVVGVLLLMLTFVALLTLMTALAVIVIISDDSVGLVAVQVVVVGALVVGVVGLFVRSVVLGLLETLRGILQSLLFSSPSAQL</sequence>
<dbReference type="Pfam" id="PF06549">
    <property type="entry name" value="DUF1118"/>
    <property type="match status" value="1"/>
</dbReference>
<keyword evidence="3" id="KW-1185">Reference proteome</keyword>
<organism evidence="2 3">
    <name type="scientific">Gossypium stocksii</name>
    <dbReference type="NCBI Taxonomy" id="47602"/>
    <lineage>
        <taxon>Eukaryota</taxon>
        <taxon>Viridiplantae</taxon>
        <taxon>Streptophyta</taxon>
        <taxon>Embryophyta</taxon>
        <taxon>Tracheophyta</taxon>
        <taxon>Spermatophyta</taxon>
        <taxon>Magnoliopsida</taxon>
        <taxon>eudicotyledons</taxon>
        <taxon>Gunneridae</taxon>
        <taxon>Pentapetalae</taxon>
        <taxon>rosids</taxon>
        <taxon>malvids</taxon>
        <taxon>Malvales</taxon>
        <taxon>Malvaceae</taxon>
        <taxon>Malvoideae</taxon>
        <taxon>Gossypium</taxon>
    </lineage>
</organism>
<feature type="transmembrane region" description="Helical" evidence="1">
    <location>
        <begin position="78"/>
        <end position="101"/>
    </location>
</feature>
<dbReference type="AlphaFoldDB" id="A0A9D3VWE1"/>
<dbReference type="Proteomes" id="UP000828251">
    <property type="component" value="Unassembled WGS sequence"/>
</dbReference>